<evidence type="ECO:0000256" key="1">
    <source>
        <dbReference type="ARBA" id="ARBA00000056"/>
    </source>
</evidence>
<comment type="pathway">
    <text evidence="3 7">Amino-sugar metabolism; N-acetylneuraminate degradation; D-fructose 6-phosphate from N-acetylneuraminate: step 3/5.</text>
</comment>
<comment type="function">
    <text evidence="2 7">Converts N-acetylmannosamine-6-phosphate (ManNAc-6-P) to N-acetylglucosamine-6-phosphate (GlcNAc-6-P).</text>
</comment>
<keyword evidence="6 7" id="KW-0119">Carbohydrate metabolism</keyword>
<protein>
    <recommendedName>
        <fullName evidence="7">Putative N-acetylmannosamine-6-phosphate 2-epimerase</fullName>
        <ecNumber evidence="7">5.1.3.9</ecNumber>
    </recommendedName>
    <alternativeName>
        <fullName evidence="7">ManNAc-6-P epimerase</fullName>
    </alternativeName>
</protein>
<dbReference type="CDD" id="cd04729">
    <property type="entry name" value="NanE"/>
    <property type="match status" value="1"/>
</dbReference>
<proteinExistence type="inferred from homology"/>
<dbReference type="GO" id="GO:0019262">
    <property type="term" value="P:N-acetylneuraminate catabolic process"/>
    <property type="evidence" value="ECO:0007669"/>
    <property type="project" value="UniProtKB-UniRule"/>
</dbReference>
<dbReference type="PANTHER" id="PTHR36204">
    <property type="entry name" value="N-ACETYLMANNOSAMINE-6-PHOSPHATE 2-EPIMERASE-RELATED"/>
    <property type="match status" value="1"/>
</dbReference>
<dbReference type="Pfam" id="PF04131">
    <property type="entry name" value="NanE"/>
    <property type="match status" value="1"/>
</dbReference>
<comment type="catalytic activity">
    <reaction evidence="1 7">
        <text>an N-acyl-D-glucosamine 6-phosphate = an N-acyl-D-mannosamine 6-phosphate</text>
        <dbReference type="Rhea" id="RHEA:23932"/>
        <dbReference type="ChEBI" id="CHEBI:57599"/>
        <dbReference type="ChEBI" id="CHEBI:57666"/>
        <dbReference type="EC" id="5.1.3.9"/>
    </reaction>
</comment>
<dbReference type="SUPFAM" id="SSF51366">
    <property type="entry name" value="Ribulose-phoshate binding barrel"/>
    <property type="match status" value="1"/>
</dbReference>
<dbReference type="AlphaFoldDB" id="A0A3P8MFC7"/>
<comment type="similarity">
    <text evidence="4 7">Belongs to the NanE family.</text>
</comment>
<dbReference type="InterPro" id="IPR013785">
    <property type="entry name" value="Aldolase_TIM"/>
</dbReference>
<dbReference type="GO" id="GO:0047465">
    <property type="term" value="F:N-acylglucosamine-6-phosphate 2-epimerase activity"/>
    <property type="evidence" value="ECO:0007669"/>
    <property type="project" value="UniProtKB-EC"/>
</dbReference>
<evidence type="ECO:0000256" key="7">
    <source>
        <dbReference type="HAMAP-Rule" id="MF_01235"/>
    </source>
</evidence>
<dbReference type="NCBIfam" id="NF002231">
    <property type="entry name" value="PRK01130.1"/>
    <property type="match status" value="1"/>
</dbReference>
<dbReference type="GO" id="GO:0006053">
    <property type="term" value="P:N-acetylmannosamine catabolic process"/>
    <property type="evidence" value="ECO:0007669"/>
    <property type="project" value="TreeGrafter"/>
</dbReference>
<dbReference type="Gene3D" id="3.20.20.70">
    <property type="entry name" value="Aldolase class I"/>
    <property type="match status" value="1"/>
</dbReference>
<dbReference type="InterPro" id="IPR007260">
    <property type="entry name" value="NanE"/>
</dbReference>
<evidence type="ECO:0000256" key="2">
    <source>
        <dbReference type="ARBA" id="ARBA00002147"/>
    </source>
</evidence>
<dbReference type="GO" id="GO:0005975">
    <property type="term" value="P:carbohydrate metabolic process"/>
    <property type="evidence" value="ECO:0007669"/>
    <property type="project" value="UniProtKB-UniRule"/>
</dbReference>
<evidence type="ECO:0000313" key="8">
    <source>
        <dbReference type="EMBL" id="VDR42363.1"/>
    </source>
</evidence>
<evidence type="ECO:0000313" key="9">
    <source>
        <dbReference type="Proteomes" id="UP000280036"/>
    </source>
</evidence>
<organism evidence="8 9">
    <name type="scientific">Mycoplasmopsis caviae</name>
    <dbReference type="NCBI Taxonomy" id="55603"/>
    <lineage>
        <taxon>Bacteria</taxon>
        <taxon>Bacillati</taxon>
        <taxon>Mycoplasmatota</taxon>
        <taxon>Mycoplasmoidales</taxon>
        <taxon>Metamycoplasmataceae</taxon>
        <taxon>Mycoplasmopsis</taxon>
    </lineage>
</organism>
<dbReference type="EC" id="5.1.3.9" evidence="7"/>
<name>A0A3P8MFC7_9BACT</name>
<evidence type="ECO:0000256" key="4">
    <source>
        <dbReference type="ARBA" id="ARBA00007439"/>
    </source>
</evidence>
<dbReference type="UniPathway" id="UPA00629">
    <property type="reaction ID" value="UER00682"/>
</dbReference>
<keyword evidence="5 7" id="KW-0413">Isomerase</keyword>
<dbReference type="HAMAP" id="MF_01235">
    <property type="entry name" value="ManNAc6P_epimer"/>
    <property type="match status" value="1"/>
</dbReference>
<dbReference type="Proteomes" id="UP000280036">
    <property type="component" value="Unassembled WGS sequence"/>
</dbReference>
<sequence>MMKLNNNLFIVSCQALEDEPMYGPGVIERLVKSALLGGAGGIRISQRENIKTIMDLVPKDIPLIGITKKKFDDSEVFITPDLDDLKFLIDSKIPIIAIDATLRKRPKESLEELVSYFKSHNNNQLLMADCSNIDDVKNAFELDFDIISTTLRGYTSDTKDMPNIFNNYQFLKDIVKLNKKYNKYIIAEGGFNTPQSVAKAFKIGANGVVVGSAITRPTFITQQFVNYLKINK</sequence>
<evidence type="ECO:0000256" key="6">
    <source>
        <dbReference type="ARBA" id="ARBA00023277"/>
    </source>
</evidence>
<dbReference type="EMBL" id="UZVY01000001">
    <property type="protein sequence ID" value="VDR42363.1"/>
    <property type="molecule type" value="Genomic_DNA"/>
</dbReference>
<dbReference type="PANTHER" id="PTHR36204:SF1">
    <property type="entry name" value="N-ACETYLMANNOSAMINE-6-PHOSPHATE 2-EPIMERASE-RELATED"/>
    <property type="match status" value="1"/>
</dbReference>
<dbReference type="GO" id="GO:0005829">
    <property type="term" value="C:cytosol"/>
    <property type="evidence" value="ECO:0007669"/>
    <property type="project" value="TreeGrafter"/>
</dbReference>
<reference evidence="8 9" key="1">
    <citation type="submission" date="2018-12" db="EMBL/GenBank/DDBJ databases">
        <authorList>
            <consortium name="Pathogen Informatics"/>
        </authorList>
    </citation>
    <scope>NUCLEOTIDE SEQUENCE [LARGE SCALE GENOMIC DNA]</scope>
    <source>
        <strain evidence="8 9">NCTC10126</strain>
    </source>
</reference>
<accession>A0A3P8MFC7</accession>
<evidence type="ECO:0000256" key="5">
    <source>
        <dbReference type="ARBA" id="ARBA00023235"/>
    </source>
</evidence>
<gene>
    <name evidence="7 8" type="primary">nanE</name>
    <name evidence="8" type="ORF">NCTC10126_00885</name>
</gene>
<dbReference type="InterPro" id="IPR011060">
    <property type="entry name" value="RibuloseP-bd_barrel"/>
</dbReference>
<evidence type="ECO:0000256" key="3">
    <source>
        <dbReference type="ARBA" id="ARBA00005081"/>
    </source>
</evidence>